<evidence type="ECO:0000256" key="5">
    <source>
        <dbReference type="SAM" id="MobiDB-lite"/>
    </source>
</evidence>
<evidence type="ECO:0000256" key="1">
    <source>
        <dbReference type="ARBA" id="ARBA00009369"/>
    </source>
</evidence>
<dbReference type="Proteomes" id="UP001596004">
    <property type="component" value="Unassembled WGS sequence"/>
</dbReference>
<dbReference type="InterPro" id="IPR055342">
    <property type="entry name" value="MreC_beta-barrel_core"/>
</dbReference>
<gene>
    <name evidence="7" type="primary">mreC</name>
    <name evidence="7" type="ORF">ACFO60_14170</name>
</gene>
<feature type="compositionally biased region" description="Pro residues" evidence="5">
    <location>
        <begin position="302"/>
        <end position="318"/>
    </location>
</feature>
<dbReference type="PANTHER" id="PTHR34138">
    <property type="entry name" value="CELL SHAPE-DETERMINING PROTEIN MREC"/>
    <property type="match status" value="1"/>
</dbReference>
<evidence type="ECO:0000256" key="3">
    <source>
        <dbReference type="ARBA" id="ARBA00022960"/>
    </source>
</evidence>
<dbReference type="InterPro" id="IPR007221">
    <property type="entry name" value="MreC"/>
</dbReference>
<organism evidence="7 8">
    <name type="scientific">Sphaerisporangium dianthi</name>
    <dbReference type="NCBI Taxonomy" id="1436120"/>
    <lineage>
        <taxon>Bacteria</taxon>
        <taxon>Bacillati</taxon>
        <taxon>Actinomycetota</taxon>
        <taxon>Actinomycetes</taxon>
        <taxon>Streptosporangiales</taxon>
        <taxon>Streptosporangiaceae</taxon>
        <taxon>Sphaerisporangium</taxon>
    </lineage>
</organism>
<keyword evidence="8" id="KW-1185">Reference proteome</keyword>
<dbReference type="Gene3D" id="2.40.10.340">
    <property type="entry name" value="Rod shape-determining protein MreC, domain 1"/>
    <property type="match status" value="1"/>
</dbReference>
<dbReference type="PANTHER" id="PTHR34138:SF1">
    <property type="entry name" value="CELL SHAPE-DETERMINING PROTEIN MREC"/>
    <property type="match status" value="1"/>
</dbReference>
<accession>A0ABV9CFS2</accession>
<feature type="domain" description="Rod shape-determining protein MreC beta-barrel core" evidence="6">
    <location>
        <begin position="130"/>
        <end position="273"/>
    </location>
</feature>
<feature type="compositionally biased region" description="Low complexity" evidence="5">
    <location>
        <begin position="319"/>
        <end position="331"/>
    </location>
</feature>
<dbReference type="InterPro" id="IPR042177">
    <property type="entry name" value="Cell/Rod_1"/>
</dbReference>
<feature type="region of interest" description="Disordered" evidence="5">
    <location>
        <begin position="280"/>
        <end position="404"/>
    </location>
</feature>
<dbReference type="RefSeq" id="WP_380840623.1">
    <property type="nucleotide sequence ID" value="NZ_JBHSFP010000008.1"/>
</dbReference>
<evidence type="ECO:0000313" key="7">
    <source>
        <dbReference type="EMBL" id="MFC4531918.1"/>
    </source>
</evidence>
<dbReference type="EMBL" id="JBHSFP010000008">
    <property type="protein sequence ID" value="MFC4531918.1"/>
    <property type="molecule type" value="Genomic_DNA"/>
</dbReference>
<dbReference type="Pfam" id="PF04085">
    <property type="entry name" value="MreC"/>
    <property type="match status" value="1"/>
</dbReference>
<name>A0ABV9CFS2_9ACTN</name>
<evidence type="ECO:0000259" key="6">
    <source>
        <dbReference type="Pfam" id="PF04085"/>
    </source>
</evidence>
<evidence type="ECO:0000256" key="2">
    <source>
        <dbReference type="ARBA" id="ARBA00013855"/>
    </source>
</evidence>
<keyword evidence="3" id="KW-0133">Cell shape</keyword>
<sequence>MRDTRRARLILGLLLAAALVLITIDHRQREDSLFEPVRTVASSLFGVAEEAGTGVTRPVGEFVGTFSSAPEYKRQLVALRAENARLRREATANSLDRRRSAELAGMLGLSGLGGYRVVAAQVIARRGVPGFEDAVEIDAGRDDGVRREMTVLSGDGLVGRVVHAGPSTSTVVLLTDPASAAGARLEGGNQIGVVTGLGPAAGRLVRFRVLDSTATLAVGRRIVTFGSQHGTPYAPGLPVGVIERVEPTPGELTRVAYAKPFVDFTALDVVGVVVRAPQRDPRDAMLPPPPPKAARARASAPPAAPPPSAPPAVTPPAPGASSAPSSSPSSRARQREDADEDNDVAREQQRGMHRRPAHAPAGHAGPALAARRAGAGPHPPGGATGRARASERTGGQERAAKRHD</sequence>
<comment type="caution">
    <text evidence="7">The sequence shown here is derived from an EMBL/GenBank/DDBJ whole genome shotgun (WGS) entry which is preliminary data.</text>
</comment>
<protein>
    <recommendedName>
        <fullName evidence="2">Cell shape-determining protein MreC</fullName>
    </recommendedName>
    <alternativeName>
        <fullName evidence="4">Cell shape protein MreC</fullName>
    </alternativeName>
</protein>
<proteinExistence type="inferred from homology"/>
<dbReference type="InterPro" id="IPR042175">
    <property type="entry name" value="Cell/Rod_MreC_2"/>
</dbReference>
<evidence type="ECO:0000256" key="4">
    <source>
        <dbReference type="ARBA" id="ARBA00032089"/>
    </source>
</evidence>
<evidence type="ECO:0000313" key="8">
    <source>
        <dbReference type="Proteomes" id="UP001596004"/>
    </source>
</evidence>
<dbReference type="Gene3D" id="2.40.10.350">
    <property type="entry name" value="Rod shape-determining protein MreC, domain 2"/>
    <property type="match status" value="1"/>
</dbReference>
<comment type="similarity">
    <text evidence="1">Belongs to the MreC family.</text>
</comment>
<feature type="compositionally biased region" description="Low complexity" evidence="5">
    <location>
        <begin position="358"/>
        <end position="376"/>
    </location>
</feature>
<reference evidence="8" key="1">
    <citation type="journal article" date="2019" name="Int. J. Syst. Evol. Microbiol.">
        <title>The Global Catalogue of Microorganisms (GCM) 10K type strain sequencing project: providing services to taxonomists for standard genome sequencing and annotation.</title>
        <authorList>
            <consortium name="The Broad Institute Genomics Platform"/>
            <consortium name="The Broad Institute Genome Sequencing Center for Infectious Disease"/>
            <person name="Wu L."/>
            <person name="Ma J."/>
        </authorList>
    </citation>
    <scope>NUCLEOTIDE SEQUENCE [LARGE SCALE GENOMIC DNA]</scope>
    <source>
        <strain evidence="8">CGMCC 4.7132</strain>
    </source>
</reference>
<feature type="compositionally biased region" description="Basic and acidic residues" evidence="5">
    <location>
        <begin position="388"/>
        <end position="404"/>
    </location>
</feature>